<reference evidence="1" key="1">
    <citation type="submission" date="2020-04" db="EMBL/GenBank/DDBJ databases">
        <authorList>
            <person name="Broberg M."/>
        </authorList>
    </citation>
    <scope>NUCLEOTIDE SEQUENCE</scope>
</reference>
<gene>
    <name evidence="1" type="ORF">CRV2_00002162</name>
</gene>
<evidence type="ECO:0000313" key="1">
    <source>
        <dbReference type="EMBL" id="CAG9940742.1"/>
    </source>
</evidence>
<keyword evidence="2" id="KW-1185">Reference proteome</keyword>
<dbReference type="Proteomes" id="UP000836387">
    <property type="component" value="Unassembled WGS sequence"/>
</dbReference>
<accession>A0ACA9TIV8</accession>
<protein>
    <submittedName>
        <fullName evidence="1">Uncharacterized protein</fullName>
    </submittedName>
</protein>
<dbReference type="EMBL" id="CADEHS020000005">
    <property type="protein sequence ID" value="CAG9940742.1"/>
    <property type="molecule type" value="Genomic_DNA"/>
</dbReference>
<organism evidence="1 2">
    <name type="scientific">Clonostachys rosea f. rosea IK726</name>
    <dbReference type="NCBI Taxonomy" id="1349383"/>
    <lineage>
        <taxon>Eukaryota</taxon>
        <taxon>Fungi</taxon>
        <taxon>Dikarya</taxon>
        <taxon>Ascomycota</taxon>
        <taxon>Pezizomycotina</taxon>
        <taxon>Sordariomycetes</taxon>
        <taxon>Hypocreomycetidae</taxon>
        <taxon>Hypocreales</taxon>
        <taxon>Bionectriaceae</taxon>
        <taxon>Clonostachys</taxon>
    </lineage>
</organism>
<name>A0ACA9TIV8_BIOOC</name>
<reference evidence="1" key="2">
    <citation type="submission" date="2021-10" db="EMBL/GenBank/DDBJ databases">
        <authorList>
            <person name="Piombo E."/>
        </authorList>
    </citation>
    <scope>NUCLEOTIDE SEQUENCE</scope>
</reference>
<comment type="caution">
    <text evidence="1">The sequence shown here is derived from an EMBL/GenBank/DDBJ whole genome shotgun (WGS) entry which is preliminary data.</text>
</comment>
<proteinExistence type="predicted"/>
<evidence type="ECO:0000313" key="2">
    <source>
        <dbReference type="Proteomes" id="UP000836387"/>
    </source>
</evidence>
<sequence>MAIGSASLCPFLSRTRSTLITLDKLTGIMAHSSEAEPPQLPSQDEKEKVTNQQVEDAKISTDNELAVAQEGSETITAKTWIVIFFLSATFGLSFWPVPTTAAMQAKIATRFGEPLSYVWYVPAYTTANSIAFILAGTNSDLFGRRIVLLLGNSICSVGFIIIATAHSSTQFTAGLGITGFGAGFCQMAMCSIPELMPNKYRHIGITISDGFVYLIVLIGPIVGRYAIDEGNRDWQFIYWAGFILQFATLGSIYWLYQPPKHPRGVPWEEAIRGLDYVGSLLIVPGICLTLVGIINTTYKSSRDVTVLAPLCTGFGLLVLFGLWETFGNARYPLCPPEIFRSHNGREFTAPFILAFLVTMFYYGINIIWPTMVNAFYINENTSRSEELLLTLPNNLGLVFGAVLLTCFGNLIGHWKWTLCISWTGLSIFGGLLALVTPYNKGTMIAFAFLEQMFFGWAQYESIAFTQLGVKQVDLGISGGLGGVARYAGGSLAQAIYTTILTNTQTTKAMQTVPAAAEALGLGQAEAQQLLQAISTGASSAIKDIPGITDEIVAAASTAYKWAVAHGLKITSLASLAFAGLGLICCLLCENIDAKMNDKTEVFLENDVNREKNVYH</sequence>